<keyword evidence="1" id="KW-1133">Transmembrane helix</keyword>
<keyword evidence="1" id="KW-0472">Membrane</keyword>
<dbReference type="Pfam" id="PF09335">
    <property type="entry name" value="VTT_dom"/>
    <property type="match status" value="1"/>
</dbReference>
<dbReference type="AlphaFoldDB" id="A0A1I6GB26"/>
<dbReference type="Proteomes" id="UP000199478">
    <property type="component" value="Unassembled WGS sequence"/>
</dbReference>
<dbReference type="PANTHER" id="PTHR42709">
    <property type="entry name" value="ALKALINE PHOSPHATASE LIKE PROTEIN"/>
    <property type="match status" value="1"/>
</dbReference>
<sequence length="230" mass="25601">MRCAGGVNWSNAKSCNYSARLTRRARRGLTHVKTNGWDMLRSLYQWTLSLAQSRYALWALAIVAFVESSFFPIPPDVLMIPMIIARPSRAFLIAAVATVASVLGGMFGYYIGFALMESVGQPILDFYGKGHYFEEFAMKYNEWGAWAVLTAGVTPFPFKVITIASGVTQLSFPVFVISAIVARALRFFLVAALLWKFGEPIRDFIERRLGLMFILFCVLLLGGFAIVGLV</sequence>
<dbReference type="EMBL" id="FOYP01000001">
    <property type="protein sequence ID" value="SFR39369.1"/>
    <property type="molecule type" value="Genomic_DNA"/>
</dbReference>
<feature type="domain" description="VTT" evidence="2">
    <location>
        <begin position="92"/>
        <end position="193"/>
    </location>
</feature>
<feature type="transmembrane region" description="Helical" evidence="1">
    <location>
        <begin position="209"/>
        <end position="229"/>
    </location>
</feature>
<dbReference type="InterPro" id="IPR051311">
    <property type="entry name" value="DedA_domain"/>
</dbReference>
<organism evidence="3 4">
    <name type="scientific">Yoonia tamlensis</name>
    <dbReference type="NCBI Taxonomy" id="390270"/>
    <lineage>
        <taxon>Bacteria</taxon>
        <taxon>Pseudomonadati</taxon>
        <taxon>Pseudomonadota</taxon>
        <taxon>Alphaproteobacteria</taxon>
        <taxon>Rhodobacterales</taxon>
        <taxon>Paracoccaceae</taxon>
        <taxon>Yoonia</taxon>
    </lineage>
</organism>
<gene>
    <name evidence="3" type="ORF">SAMN04488005_1357</name>
</gene>
<evidence type="ECO:0000256" key="1">
    <source>
        <dbReference type="SAM" id="Phobius"/>
    </source>
</evidence>
<dbReference type="PANTHER" id="PTHR42709:SF11">
    <property type="entry name" value="DEDA FAMILY PROTEIN"/>
    <property type="match status" value="1"/>
</dbReference>
<evidence type="ECO:0000313" key="4">
    <source>
        <dbReference type="Proteomes" id="UP000199478"/>
    </source>
</evidence>
<dbReference type="GO" id="GO:0005886">
    <property type="term" value="C:plasma membrane"/>
    <property type="evidence" value="ECO:0007669"/>
    <property type="project" value="TreeGrafter"/>
</dbReference>
<reference evidence="4" key="1">
    <citation type="submission" date="2016-10" db="EMBL/GenBank/DDBJ databases">
        <authorList>
            <person name="Varghese N."/>
            <person name="Submissions S."/>
        </authorList>
    </citation>
    <scope>NUCLEOTIDE SEQUENCE [LARGE SCALE GENOMIC DNA]</scope>
    <source>
        <strain evidence="4">DSM 26879</strain>
    </source>
</reference>
<keyword evidence="1" id="KW-0812">Transmembrane</keyword>
<keyword evidence="4" id="KW-1185">Reference proteome</keyword>
<proteinExistence type="predicted"/>
<accession>A0A1I6GB26</accession>
<dbReference type="STRING" id="390270.SAMN04488005_1357"/>
<protein>
    <submittedName>
        <fullName evidence="3">Membrane protein YqaA, SNARE-associated domain</fullName>
    </submittedName>
</protein>
<evidence type="ECO:0000313" key="3">
    <source>
        <dbReference type="EMBL" id="SFR39369.1"/>
    </source>
</evidence>
<feature type="transmembrane region" description="Helical" evidence="1">
    <location>
        <begin position="174"/>
        <end position="197"/>
    </location>
</feature>
<evidence type="ECO:0000259" key="2">
    <source>
        <dbReference type="Pfam" id="PF09335"/>
    </source>
</evidence>
<name>A0A1I6GB26_9RHOB</name>
<feature type="transmembrane region" description="Helical" evidence="1">
    <location>
        <begin position="90"/>
        <end position="111"/>
    </location>
</feature>
<dbReference type="InterPro" id="IPR032816">
    <property type="entry name" value="VTT_dom"/>
</dbReference>